<reference evidence="3" key="1">
    <citation type="journal article" date="2022" name="Int. J. Syst. Evol. Microbiol.">
        <title>Anaeromyxobacter oryzae sp. nov., Anaeromyxobacter diazotrophicus sp. nov. and Anaeromyxobacter paludicola sp. nov., isolated from paddy soils.</title>
        <authorList>
            <person name="Itoh H."/>
            <person name="Xu Z."/>
            <person name="Mise K."/>
            <person name="Masuda Y."/>
            <person name="Ushijima N."/>
            <person name="Hayakawa C."/>
            <person name="Shiratori Y."/>
            <person name="Senoo K."/>
        </authorList>
    </citation>
    <scope>NUCLEOTIDE SEQUENCE [LARGE SCALE GENOMIC DNA]</scope>
    <source>
        <strain evidence="3">Red232</strain>
    </source>
</reference>
<protein>
    <recommendedName>
        <fullName evidence="1">Hemerythrin-like domain-containing protein</fullName>
    </recommendedName>
</protein>
<accession>A0ABN6MR91</accession>
<keyword evidence="3" id="KW-1185">Reference proteome</keyword>
<dbReference type="Proteomes" id="UP001162891">
    <property type="component" value="Chromosome"/>
</dbReference>
<sequence length="162" mass="17475">MLSGLATAPLRRARARVREVLDGISERVGALAAEPAAGRAGAMRAIVADLDACLRPHLDWEERTVHPVVDKFACEGPAAFSASMRYEHEIIQRSLTDLERRTGAGDAATFARHADRLLGVLFAHFELEEEVLFPILDRTMSPEAFRTAVGDGPAARRGAGGS</sequence>
<dbReference type="Pfam" id="PF01814">
    <property type="entry name" value="Hemerythrin"/>
    <property type="match status" value="1"/>
</dbReference>
<organism evidence="2 3">
    <name type="scientific">Anaeromyxobacter oryzae</name>
    <dbReference type="NCBI Taxonomy" id="2918170"/>
    <lineage>
        <taxon>Bacteria</taxon>
        <taxon>Pseudomonadati</taxon>
        <taxon>Myxococcota</taxon>
        <taxon>Myxococcia</taxon>
        <taxon>Myxococcales</taxon>
        <taxon>Cystobacterineae</taxon>
        <taxon>Anaeromyxobacteraceae</taxon>
        <taxon>Anaeromyxobacter</taxon>
    </lineage>
</organism>
<gene>
    <name evidence="2" type="ORF">AMOR_19820</name>
</gene>
<dbReference type="Gene3D" id="1.20.120.520">
    <property type="entry name" value="nmb1532 protein domain like"/>
    <property type="match status" value="1"/>
</dbReference>
<dbReference type="RefSeq" id="WP_248360664.1">
    <property type="nucleotide sequence ID" value="NZ_AP025591.1"/>
</dbReference>
<proteinExistence type="predicted"/>
<name>A0ABN6MR91_9BACT</name>
<evidence type="ECO:0000259" key="1">
    <source>
        <dbReference type="Pfam" id="PF01814"/>
    </source>
</evidence>
<feature type="domain" description="Hemerythrin-like" evidence="1">
    <location>
        <begin position="19"/>
        <end position="136"/>
    </location>
</feature>
<dbReference type="InterPro" id="IPR012312">
    <property type="entry name" value="Hemerythrin-like"/>
</dbReference>
<evidence type="ECO:0000313" key="3">
    <source>
        <dbReference type="Proteomes" id="UP001162891"/>
    </source>
</evidence>
<evidence type="ECO:0000313" key="2">
    <source>
        <dbReference type="EMBL" id="BDG02986.1"/>
    </source>
</evidence>
<dbReference type="EMBL" id="AP025591">
    <property type="protein sequence ID" value="BDG02986.1"/>
    <property type="molecule type" value="Genomic_DNA"/>
</dbReference>